<name>A0A0P6VW68_9HYPH</name>
<organism evidence="1 2">
    <name type="scientific">Prosthecodimorpha hirschii</name>
    <dbReference type="NCBI Taxonomy" id="665126"/>
    <lineage>
        <taxon>Bacteria</taxon>
        <taxon>Pseudomonadati</taxon>
        <taxon>Pseudomonadota</taxon>
        <taxon>Alphaproteobacteria</taxon>
        <taxon>Hyphomicrobiales</taxon>
        <taxon>Ancalomicrobiaceae</taxon>
        <taxon>Prosthecodimorpha</taxon>
    </lineage>
</organism>
<evidence type="ECO:0000313" key="1">
    <source>
        <dbReference type="EMBL" id="KPL55554.1"/>
    </source>
</evidence>
<dbReference type="EMBL" id="LJYW01000001">
    <property type="protein sequence ID" value="KPL55554.1"/>
    <property type="molecule type" value="Genomic_DNA"/>
</dbReference>
<reference evidence="1 2" key="2">
    <citation type="submission" date="2015-10" db="EMBL/GenBank/DDBJ databases">
        <title>Draft Genome Sequence of Prosthecomicrobium hirschii ATCC 27832.</title>
        <authorList>
            <person name="Daniel J."/>
            <person name="Givan S.A."/>
            <person name="Brun Y.V."/>
            <person name="Brown P.J."/>
        </authorList>
    </citation>
    <scope>NUCLEOTIDE SEQUENCE [LARGE SCALE GENOMIC DNA]</scope>
    <source>
        <strain evidence="1 2">16</strain>
    </source>
</reference>
<dbReference type="AlphaFoldDB" id="A0A0P6VW68"/>
<comment type="caution">
    <text evidence="1">The sequence shown here is derived from an EMBL/GenBank/DDBJ whole genome shotgun (WGS) entry which is preliminary data.</text>
</comment>
<reference evidence="1 2" key="1">
    <citation type="submission" date="2015-09" db="EMBL/GenBank/DDBJ databases">
        <authorList>
            <person name="Jackson K.R."/>
            <person name="Lunt B.L."/>
            <person name="Fisher J.N.B."/>
            <person name="Gardner A.V."/>
            <person name="Bailey M.E."/>
            <person name="Deus L.M."/>
            <person name="Earl A.S."/>
            <person name="Gibby P.D."/>
            <person name="Hartmann K.A."/>
            <person name="Liu J.E."/>
            <person name="Manci A.M."/>
            <person name="Nielsen D.A."/>
            <person name="Solomon M.B."/>
            <person name="Breakwell D.P."/>
            <person name="Burnett S.H."/>
            <person name="Grose J.H."/>
        </authorList>
    </citation>
    <scope>NUCLEOTIDE SEQUENCE [LARGE SCALE GENOMIC DNA]</scope>
    <source>
        <strain evidence="1 2">16</strain>
    </source>
</reference>
<proteinExistence type="predicted"/>
<sequence length="83" mass="8004">MAGRAGARRDGRRLAAADGALAGGARMTETQALAALVLWRAGFDTADIAGLLGLGEPLVARTLSAARAVASGRGSVSAAGAGG</sequence>
<evidence type="ECO:0000313" key="2">
    <source>
        <dbReference type="Proteomes" id="UP000048984"/>
    </source>
</evidence>
<dbReference type="STRING" id="665126.ABB55_27715"/>
<protein>
    <submittedName>
        <fullName evidence="1">Uncharacterized protein</fullName>
    </submittedName>
</protein>
<keyword evidence="2" id="KW-1185">Reference proteome</keyword>
<accession>A0A0P6VW68</accession>
<gene>
    <name evidence="1" type="ORF">ABB55_27715</name>
</gene>
<dbReference type="Proteomes" id="UP000048984">
    <property type="component" value="Unassembled WGS sequence"/>
</dbReference>